<evidence type="ECO:0000256" key="2">
    <source>
        <dbReference type="ARBA" id="ARBA00008098"/>
    </source>
</evidence>
<keyword evidence="4" id="KW-1133">Transmembrane helix</keyword>
<evidence type="ECO:0000256" key="4">
    <source>
        <dbReference type="SAM" id="Phobius"/>
    </source>
</evidence>
<dbReference type="GO" id="GO:0035275">
    <property type="term" value="F:dibutyl phthalate binding"/>
    <property type="evidence" value="ECO:0007669"/>
    <property type="project" value="TreeGrafter"/>
</dbReference>
<dbReference type="SMART" id="SM00708">
    <property type="entry name" value="PhBP"/>
    <property type="match status" value="1"/>
</dbReference>
<organism evidence="5 6">
    <name type="scientific">Bombyx mori</name>
    <name type="common">Silk moth</name>
    <dbReference type="NCBI Taxonomy" id="7091"/>
    <lineage>
        <taxon>Eukaryota</taxon>
        <taxon>Metazoa</taxon>
        <taxon>Ecdysozoa</taxon>
        <taxon>Arthropoda</taxon>
        <taxon>Hexapoda</taxon>
        <taxon>Insecta</taxon>
        <taxon>Pterygota</taxon>
        <taxon>Neoptera</taxon>
        <taxon>Endopterygota</taxon>
        <taxon>Lepidoptera</taxon>
        <taxon>Glossata</taxon>
        <taxon>Ditrysia</taxon>
        <taxon>Bombycoidea</taxon>
        <taxon>Bombycidae</taxon>
        <taxon>Bombycinae</taxon>
        <taxon>Bombyx</taxon>
    </lineage>
</organism>
<evidence type="ECO:0000256" key="3">
    <source>
        <dbReference type="ARBA" id="ARBA00022525"/>
    </source>
</evidence>
<keyword evidence="3" id="KW-0964">Secreted</keyword>
<keyword evidence="4" id="KW-0472">Membrane</keyword>
<name>A0A8R2DM22_BOMMO</name>
<dbReference type="InterPro" id="IPR036728">
    <property type="entry name" value="PBP_GOBP_sf"/>
</dbReference>
<reference evidence="6" key="1">
    <citation type="journal article" date="2008" name="Insect Biochem. Mol. Biol.">
        <title>The genome of a lepidopteran model insect, the silkworm Bombyx mori.</title>
        <authorList>
            <consortium name="International Silkworm Genome Consortium"/>
        </authorList>
    </citation>
    <scope>NUCLEOTIDE SEQUENCE [LARGE SCALE GENOMIC DNA]</scope>
    <source>
        <strain evidence="6">p50T</strain>
    </source>
</reference>
<dbReference type="KEGG" id="bmor:119628331"/>
<comment type="subcellular location">
    <subcellularLocation>
        <location evidence="1">Secreted</location>
    </subcellularLocation>
</comment>
<keyword evidence="6" id="KW-1185">Reference proteome</keyword>
<evidence type="ECO:0000313" key="5">
    <source>
        <dbReference type="EnsemblMetazoa" id="XP_021204926.1"/>
    </source>
</evidence>
<dbReference type="Gene3D" id="1.10.238.20">
    <property type="entry name" value="Pheromone/general odorant binding protein domain"/>
    <property type="match status" value="1"/>
</dbReference>
<dbReference type="RefSeq" id="XP_021204926.1">
    <property type="nucleotide sequence ID" value="XM_021349251.3"/>
</dbReference>
<accession>A0A8R2DM22</accession>
<dbReference type="Proteomes" id="UP000005204">
    <property type="component" value="Unassembled WGS sequence"/>
</dbReference>
<dbReference type="GO" id="GO:0007608">
    <property type="term" value="P:sensory perception of smell"/>
    <property type="evidence" value="ECO:0007669"/>
    <property type="project" value="TreeGrafter"/>
</dbReference>
<dbReference type="AlphaFoldDB" id="A0A8R2DM22"/>
<dbReference type="PANTHER" id="PTHR21364">
    <property type="entry name" value="GENERAL ODORANT-BINDING PROTEIN 19A"/>
    <property type="match status" value="1"/>
</dbReference>
<dbReference type="SUPFAM" id="SSF47565">
    <property type="entry name" value="Insect pheromone/odorant-binding proteins"/>
    <property type="match status" value="1"/>
</dbReference>
<comment type="similarity">
    <text evidence="2">Belongs to the PBP/GOBP family.</text>
</comment>
<proteinExistence type="inferred from homology"/>
<dbReference type="GO" id="GO:0042048">
    <property type="term" value="P:olfactory behavior"/>
    <property type="evidence" value="ECO:0007669"/>
    <property type="project" value="TreeGrafter"/>
</dbReference>
<dbReference type="PANTHER" id="PTHR21364:SF1">
    <property type="entry name" value="GENERAL ODORANT-BINDING PROTEIN LUSH"/>
    <property type="match status" value="1"/>
</dbReference>
<keyword evidence="4" id="KW-0812">Transmembrane</keyword>
<dbReference type="EnsemblMetazoa" id="XM_021349251.2">
    <property type="protein sequence ID" value="XP_021204926.1"/>
    <property type="gene ID" value="LOC119628331"/>
</dbReference>
<sequence length="146" mass="16772">MFLKNIFIECVLLYFVMLNTSFVNTMTKQQIKNSGKILKKACISKNDVTEDQISDIDKGKFIEDKNVMCYIACVYSMSQVVKNNKFVHDAMVKQVDMMFPTEMRDAVKASIANCRGVAKNYKDICEASFWTAKCMYEFDPANFVFA</sequence>
<evidence type="ECO:0000256" key="1">
    <source>
        <dbReference type="ARBA" id="ARBA00004613"/>
    </source>
</evidence>
<dbReference type="GeneID" id="119628331"/>
<feature type="transmembrane region" description="Helical" evidence="4">
    <location>
        <begin position="6"/>
        <end position="26"/>
    </location>
</feature>
<evidence type="ECO:0000313" key="6">
    <source>
        <dbReference type="Proteomes" id="UP000005204"/>
    </source>
</evidence>
<protein>
    <submittedName>
        <fullName evidence="5">Uncharacterized protein</fullName>
    </submittedName>
</protein>
<dbReference type="GO" id="GO:0005549">
    <property type="term" value="F:odorant binding"/>
    <property type="evidence" value="ECO:0007669"/>
    <property type="project" value="InterPro"/>
</dbReference>
<dbReference type="InterPro" id="IPR006170">
    <property type="entry name" value="PBP/GOBP"/>
</dbReference>
<dbReference type="FunFam" id="1.10.238.20:FF:000001">
    <property type="entry name" value="General odorant-binding protein lush"/>
    <property type="match status" value="1"/>
</dbReference>
<dbReference type="CDD" id="cd23992">
    <property type="entry name" value="PBP_GOBP"/>
    <property type="match status" value="1"/>
</dbReference>
<reference evidence="5" key="2">
    <citation type="submission" date="2022-06" db="UniProtKB">
        <authorList>
            <consortium name="EnsemblMetazoa"/>
        </authorList>
    </citation>
    <scope>IDENTIFICATION</scope>
    <source>
        <strain evidence="5">p50T (Dazao)</strain>
    </source>
</reference>
<dbReference type="GO" id="GO:0005576">
    <property type="term" value="C:extracellular region"/>
    <property type="evidence" value="ECO:0007669"/>
    <property type="project" value="UniProtKB-SubCell"/>
</dbReference>
<dbReference type="Pfam" id="PF01395">
    <property type="entry name" value="PBP_GOBP"/>
    <property type="match status" value="1"/>
</dbReference>